<sequence length="68" mass="7832">MVTSSQSVESCKWTSEGLKVSQGKTRVVFVKWQRHSTRRGLKLSFPKLEKGINYYKMVSQVARELPSQ</sequence>
<dbReference type="AlphaFoldDB" id="A0A164UEA1"/>
<dbReference type="Gramene" id="KZM88776">
    <property type="protein sequence ID" value="KZM88776"/>
    <property type="gene ID" value="DCAR_025851"/>
</dbReference>
<evidence type="ECO:0000313" key="1">
    <source>
        <dbReference type="EMBL" id="KZM88776.1"/>
    </source>
</evidence>
<proteinExistence type="predicted"/>
<name>A0A164UEA1_DAUCS</name>
<protein>
    <submittedName>
        <fullName evidence="1">Uncharacterized protein</fullName>
    </submittedName>
</protein>
<reference evidence="1" key="1">
    <citation type="journal article" date="2016" name="Nat. Genet.">
        <title>A high-quality carrot genome assembly provides new insights into carotenoid accumulation and asterid genome evolution.</title>
        <authorList>
            <person name="Iorizzo M."/>
            <person name="Ellison S."/>
            <person name="Senalik D."/>
            <person name="Zeng P."/>
            <person name="Satapoomin P."/>
            <person name="Huang J."/>
            <person name="Bowman M."/>
            <person name="Iovene M."/>
            <person name="Sanseverino W."/>
            <person name="Cavagnaro P."/>
            <person name="Yildiz M."/>
            <person name="Macko-Podgorni A."/>
            <person name="Moranska E."/>
            <person name="Grzebelus E."/>
            <person name="Grzebelus D."/>
            <person name="Ashrafi H."/>
            <person name="Zheng Z."/>
            <person name="Cheng S."/>
            <person name="Spooner D."/>
            <person name="Van Deynze A."/>
            <person name="Simon P."/>
        </authorList>
    </citation>
    <scope>NUCLEOTIDE SEQUENCE [LARGE SCALE GENOMIC DNA]</scope>
    <source>
        <tissue evidence="1">Leaf</tissue>
    </source>
</reference>
<comment type="caution">
    <text evidence="1">The sequence shown here is derived from an EMBL/GenBank/DDBJ whole genome shotgun (WGS) entry which is preliminary data.</text>
</comment>
<accession>A0A164UEA1</accession>
<gene>
    <name evidence="1" type="ORF">DCAR_025851</name>
</gene>
<organism evidence="1">
    <name type="scientific">Daucus carota subsp. sativus</name>
    <name type="common">Carrot</name>
    <dbReference type="NCBI Taxonomy" id="79200"/>
    <lineage>
        <taxon>Eukaryota</taxon>
        <taxon>Viridiplantae</taxon>
        <taxon>Streptophyta</taxon>
        <taxon>Embryophyta</taxon>
        <taxon>Tracheophyta</taxon>
        <taxon>Spermatophyta</taxon>
        <taxon>Magnoliopsida</taxon>
        <taxon>eudicotyledons</taxon>
        <taxon>Gunneridae</taxon>
        <taxon>Pentapetalae</taxon>
        <taxon>asterids</taxon>
        <taxon>campanulids</taxon>
        <taxon>Apiales</taxon>
        <taxon>Apiaceae</taxon>
        <taxon>Apioideae</taxon>
        <taxon>Scandiceae</taxon>
        <taxon>Daucinae</taxon>
        <taxon>Daucus</taxon>
        <taxon>Daucus sect. Daucus</taxon>
    </lineage>
</organism>
<dbReference type="EMBL" id="LNRQ01000007">
    <property type="protein sequence ID" value="KZM88776.1"/>
    <property type="molecule type" value="Genomic_DNA"/>
</dbReference>